<evidence type="ECO:0000313" key="9">
    <source>
        <dbReference type="RefSeq" id="XP_015270424.1"/>
    </source>
</evidence>
<accession>A0ABM1K9N7</accession>
<keyword evidence="2" id="KW-0812">Transmembrane</keyword>
<keyword evidence="8" id="KW-1185">Reference proteome</keyword>
<keyword evidence="4" id="KW-0472">Membrane</keyword>
<dbReference type="Pfam" id="PF10223">
    <property type="entry name" value="Menorin_N"/>
    <property type="match status" value="1"/>
</dbReference>
<gene>
    <name evidence="9" type="primary">LOC107113589</name>
</gene>
<evidence type="ECO:0000259" key="7">
    <source>
        <dbReference type="Pfam" id="PF10223"/>
    </source>
</evidence>
<evidence type="ECO:0000256" key="6">
    <source>
        <dbReference type="ARBA" id="ARBA00044953"/>
    </source>
</evidence>
<evidence type="ECO:0000256" key="1">
    <source>
        <dbReference type="ARBA" id="ARBA00004167"/>
    </source>
</evidence>
<evidence type="ECO:0000256" key="3">
    <source>
        <dbReference type="ARBA" id="ARBA00022989"/>
    </source>
</evidence>
<reference evidence="9" key="1">
    <citation type="submission" date="2025-08" db="UniProtKB">
        <authorList>
            <consortium name="RefSeq"/>
        </authorList>
    </citation>
    <scope>IDENTIFICATION</scope>
</reference>
<evidence type="ECO:0000256" key="2">
    <source>
        <dbReference type="ARBA" id="ARBA00022692"/>
    </source>
</evidence>
<dbReference type="PANTHER" id="PTHR21184">
    <property type="entry name" value="MENORIN (DENDRITIC BRANCHING PROTEIN)"/>
    <property type="match status" value="1"/>
</dbReference>
<dbReference type="RefSeq" id="XP_015270424.1">
    <property type="nucleotide sequence ID" value="XM_015414938.1"/>
</dbReference>
<sequence>MKSPSIGVKGAAAAGICTVALISACIALTVHLTVNRDSPPESAEKPAFSTGGDMLDYLLNLRRIDRKDGLLVSWYHAANRKSEMEQALKSDVMVLEADVTTEGLNTHNETDKPIMAHPPAIYSDNSLQEWLEAVLNSSNKVIKLDFKSIKAVGPSLDILAKKSSQVAIDRPVWLNADILKGPNVPLNTAVNASLFLSLIQEKFPNCTLSPGWTTLYFPFFPNNTYTQKMVEDMHSLVGKLPQRITFPVRAVMVRPAWPHLSWLLTQSNRYSLTLWQGKTDPVTVEDLLFIRENSHPEQIFYDIYDPVLSQFKEKALNSTRKILTGNS</sequence>
<evidence type="ECO:0000313" key="8">
    <source>
        <dbReference type="Proteomes" id="UP000694871"/>
    </source>
</evidence>
<keyword evidence="3" id="KW-1133">Transmembrane helix</keyword>
<dbReference type="GeneID" id="107113589"/>
<evidence type="ECO:0000256" key="4">
    <source>
        <dbReference type="ARBA" id="ARBA00023136"/>
    </source>
</evidence>
<comment type="subcellular location">
    <subcellularLocation>
        <location evidence="1">Membrane</location>
        <topology evidence="1">Single-pass membrane protein</topology>
    </subcellularLocation>
</comment>
<protein>
    <recommendedName>
        <fullName evidence="5">Protein FAM151A</fullName>
    </recommendedName>
</protein>
<feature type="domain" description="Menorin-like" evidence="7">
    <location>
        <begin position="68"/>
        <end position="307"/>
    </location>
</feature>
<dbReference type="PROSITE" id="PS51257">
    <property type="entry name" value="PROKAR_LIPOPROTEIN"/>
    <property type="match status" value="1"/>
</dbReference>
<comment type="similarity">
    <text evidence="6">Belongs to the menorin family.</text>
</comment>
<evidence type="ECO:0000256" key="5">
    <source>
        <dbReference type="ARBA" id="ARBA00044104"/>
    </source>
</evidence>
<dbReference type="PANTHER" id="PTHR21184:SF4">
    <property type="entry name" value="PROTEIN FAM151A"/>
    <property type="match status" value="1"/>
</dbReference>
<dbReference type="Proteomes" id="UP000694871">
    <property type="component" value="Unplaced"/>
</dbReference>
<organism evidence="8 9">
    <name type="scientific">Gekko japonicus</name>
    <name type="common">Schlegel's Japanese gecko</name>
    <dbReference type="NCBI Taxonomy" id="146911"/>
    <lineage>
        <taxon>Eukaryota</taxon>
        <taxon>Metazoa</taxon>
        <taxon>Chordata</taxon>
        <taxon>Craniata</taxon>
        <taxon>Vertebrata</taxon>
        <taxon>Euteleostomi</taxon>
        <taxon>Lepidosauria</taxon>
        <taxon>Squamata</taxon>
        <taxon>Bifurcata</taxon>
        <taxon>Gekkota</taxon>
        <taxon>Gekkonidae</taxon>
        <taxon>Gekkoninae</taxon>
        <taxon>Gekko</taxon>
    </lineage>
</organism>
<proteinExistence type="inferred from homology"/>
<dbReference type="InterPro" id="IPR019356">
    <property type="entry name" value="Menorin_dom"/>
</dbReference>
<name>A0ABM1K9N7_GEKJA</name>